<proteinExistence type="predicted"/>
<comment type="caution">
    <text evidence="2">The sequence shown here is derived from an EMBL/GenBank/DDBJ whole genome shotgun (WGS) entry which is preliminary data.</text>
</comment>
<dbReference type="RefSeq" id="WP_165358497.1">
    <property type="nucleotide sequence ID" value="NZ_ML142900.1"/>
</dbReference>
<organism evidence="2 3">
    <name type="scientific">Haloactinopolyspora alba</name>
    <dbReference type="NCBI Taxonomy" id="648780"/>
    <lineage>
        <taxon>Bacteria</taxon>
        <taxon>Bacillati</taxon>
        <taxon>Actinomycetota</taxon>
        <taxon>Actinomycetes</taxon>
        <taxon>Jiangellales</taxon>
        <taxon>Jiangellaceae</taxon>
        <taxon>Haloactinopolyspora</taxon>
    </lineage>
</organism>
<dbReference type="InterPro" id="IPR036388">
    <property type="entry name" value="WH-like_DNA-bd_sf"/>
</dbReference>
<dbReference type="Gene3D" id="1.10.10.10">
    <property type="entry name" value="Winged helix-like DNA-binding domain superfamily/Winged helix DNA-binding domain"/>
    <property type="match status" value="1"/>
</dbReference>
<reference evidence="2 3" key="1">
    <citation type="submission" date="2018-03" db="EMBL/GenBank/DDBJ databases">
        <title>Genomic Encyclopedia of Archaeal and Bacterial Type Strains, Phase II (KMG-II): from individual species to whole genera.</title>
        <authorList>
            <person name="Goeker M."/>
        </authorList>
    </citation>
    <scope>NUCLEOTIDE SEQUENCE [LARGE SCALE GENOMIC DNA]</scope>
    <source>
        <strain evidence="2 3">DSM 45211</strain>
    </source>
</reference>
<gene>
    <name evidence="2" type="ORF">CLV30_10693</name>
</gene>
<sequence length="58" mass="6844">MREKYVDIHAVAEHLDVKVSWLYNHADRAGLPCYKVGQKRRYRLSEVDAWAEQNRASL</sequence>
<dbReference type="InterPro" id="IPR041657">
    <property type="entry name" value="HTH_17"/>
</dbReference>
<dbReference type="Proteomes" id="UP000243528">
    <property type="component" value="Unassembled WGS sequence"/>
</dbReference>
<dbReference type="SUPFAM" id="SSF46955">
    <property type="entry name" value="Putative DNA-binding domain"/>
    <property type="match status" value="1"/>
</dbReference>
<keyword evidence="3" id="KW-1185">Reference proteome</keyword>
<accession>A0A2P8E3Q0</accession>
<feature type="domain" description="Helix-turn-helix" evidence="1">
    <location>
        <begin position="8"/>
        <end position="55"/>
    </location>
</feature>
<name>A0A2P8E3Q0_9ACTN</name>
<dbReference type="EMBL" id="PYGE01000006">
    <property type="protein sequence ID" value="PSL04090.1"/>
    <property type="molecule type" value="Genomic_DNA"/>
</dbReference>
<evidence type="ECO:0000313" key="3">
    <source>
        <dbReference type="Proteomes" id="UP000243528"/>
    </source>
</evidence>
<evidence type="ECO:0000313" key="2">
    <source>
        <dbReference type="EMBL" id="PSL04090.1"/>
    </source>
</evidence>
<dbReference type="InterPro" id="IPR009061">
    <property type="entry name" value="DNA-bd_dom_put_sf"/>
</dbReference>
<evidence type="ECO:0000259" key="1">
    <source>
        <dbReference type="Pfam" id="PF12728"/>
    </source>
</evidence>
<dbReference type="Pfam" id="PF12728">
    <property type="entry name" value="HTH_17"/>
    <property type="match status" value="1"/>
</dbReference>
<dbReference type="AlphaFoldDB" id="A0A2P8E3Q0"/>
<protein>
    <submittedName>
        <fullName evidence="2">AlpA family transcriptional regulator</fullName>
    </submittedName>
</protein>